<gene>
    <name evidence="1" type="ORF">AU467_18435</name>
</gene>
<organism evidence="1 2">
    <name type="scientific">Rhizobium loti</name>
    <name type="common">Mesorhizobium loti</name>
    <dbReference type="NCBI Taxonomy" id="381"/>
    <lineage>
        <taxon>Bacteria</taxon>
        <taxon>Pseudomonadati</taxon>
        <taxon>Pseudomonadota</taxon>
        <taxon>Alphaproteobacteria</taxon>
        <taxon>Hyphomicrobiales</taxon>
        <taxon>Phyllobacteriaceae</taxon>
        <taxon>Mesorhizobium</taxon>
    </lineage>
</organism>
<reference evidence="1 2" key="1">
    <citation type="submission" date="2015-12" db="EMBL/GenBank/DDBJ databases">
        <title>Draft genome sequence of Mesorhizobium sp. UFLA 01-765, a multitolerant efficient symbiont and plant-growth promoting strain isolated from Zn-mining soil using Leucaena leucocephala as a trap plant.</title>
        <authorList>
            <person name="Rangel W.M."/>
            <person name="Thijs S."/>
            <person name="Longatti S.M."/>
            <person name="Moreira F.M."/>
            <person name="Weyens N."/>
            <person name="Vangronsveld J."/>
            <person name="Van Hamme J.D."/>
            <person name="Bottos E.M."/>
            <person name="Rineau F."/>
        </authorList>
    </citation>
    <scope>NUCLEOTIDE SEQUENCE [LARGE SCALE GENOMIC DNA]</scope>
    <source>
        <strain evidence="1 2">UFLA 01-765</strain>
    </source>
</reference>
<comment type="caution">
    <text evidence="1">The sequence shown here is derived from an EMBL/GenBank/DDBJ whole genome shotgun (WGS) entry which is preliminary data.</text>
</comment>
<evidence type="ECO:0000313" key="1">
    <source>
        <dbReference type="EMBL" id="KUM26956.1"/>
    </source>
</evidence>
<proteinExistence type="predicted"/>
<dbReference type="EMBL" id="LPWA01000100">
    <property type="protein sequence ID" value="KUM26956.1"/>
    <property type="molecule type" value="Genomic_DNA"/>
</dbReference>
<sequence length="82" mass="8873">MRAIDAMDDLLPTCAHGTTISAVPATSNARYEEMADLTLGFDPGGEPERARNAARSHLDRANWMVTTGYRETVTQPRAVPGV</sequence>
<name>A0A101KU41_RHILI</name>
<accession>A0A101KU41</accession>
<evidence type="ECO:0000313" key="2">
    <source>
        <dbReference type="Proteomes" id="UP000053176"/>
    </source>
</evidence>
<dbReference type="Proteomes" id="UP000053176">
    <property type="component" value="Unassembled WGS sequence"/>
</dbReference>
<protein>
    <submittedName>
        <fullName evidence="1">Uncharacterized protein</fullName>
    </submittedName>
</protein>
<dbReference type="AlphaFoldDB" id="A0A101KU41"/>